<dbReference type="EMBL" id="JAPDRN010000044">
    <property type="protein sequence ID" value="KAJ9633580.1"/>
    <property type="molecule type" value="Genomic_DNA"/>
</dbReference>
<dbReference type="PANTHER" id="PTHR10961:SF26">
    <property type="entry name" value="L-SACCHAROPINE OXIDASE"/>
    <property type="match status" value="1"/>
</dbReference>
<evidence type="ECO:0000256" key="2">
    <source>
        <dbReference type="ARBA" id="ARBA00010989"/>
    </source>
</evidence>
<keyword evidence="4" id="KW-0274">FAD</keyword>
<dbReference type="Proteomes" id="UP001172681">
    <property type="component" value="Unassembled WGS sequence"/>
</dbReference>
<dbReference type="AlphaFoldDB" id="A0AA39CW77"/>
<evidence type="ECO:0000256" key="4">
    <source>
        <dbReference type="ARBA" id="ARBA00022827"/>
    </source>
</evidence>
<evidence type="ECO:0000256" key="3">
    <source>
        <dbReference type="ARBA" id="ARBA00022630"/>
    </source>
</evidence>
<proteinExistence type="inferred from homology"/>
<evidence type="ECO:0000256" key="5">
    <source>
        <dbReference type="ARBA" id="ARBA00023002"/>
    </source>
</evidence>
<dbReference type="Gene3D" id="3.50.50.60">
    <property type="entry name" value="FAD/NAD(P)-binding domain"/>
    <property type="match status" value="1"/>
</dbReference>
<dbReference type="Gene3D" id="3.30.9.10">
    <property type="entry name" value="D-Amino Acid Oxidase, subunit A, domain 2"/>
    <property type="match status" value="1"/>
</dbReference>
<dbReference type="GO" id="GO:0050660">
    <property type="term" value="F:flavin adenine dinucleotide binding"/>
    <property type="evidence" value="ECO:0007669"/>
    <property type="project" value="InterPro"/>
</dbReference>
<keyword evidence="5" id="KW-0560">Oxidoreductase</keyword>
<feature type="domain" description="FAD dependent oxidoreductase" evidence="6">
    <location>
        <begin position="11"/>
        <end position="390"/>
    </location>
</feature>
<comment type="cofactor">
    <cofactor evidence="1">
        <name>FAD</name>
        <dbReference type="ChEBI" id="CHEBI:57692"/>
    </cofactor>
</comment>
<dbReference type="GO" id="GO:0008115">
    <property type="term" value="F:sarcosine oxidase activity"/>
    <property type="evidence" value="ECO:0007669"/>
    <property type="project" value="TreeGrafter"/>
</dbReference>
<name>A0AA39CW77_9EURO</name>
<evidence type="ECO:0000259" key="6">
    <source>
        <dbReference type="Pfam" id="PF01266"/>
    </source>
</evidence>
<evidence type="ECO:0000313" key="8">
    <source>
        <dbReference type="Proteomes" id="UP001172681"/>
    </source>
</evidence>
<dbReference type="InterPro" id="IPR045170">
    <property type="entry name" value="MTOX"/>
</dbReference>
<reference evidence="7" key="1">
    <citation type="submission" date="2022-10" db="EMBL/GenBank/DDBJ databases">
        <title>Culturing micro-colonial fungi from biological soil crusts in the Mojave desert and describing Neophaeococcomyces mojavensis, and introducing the new genera and species Taxawa tesnikishii.</title>
        <authorList>
            <person name="Kurbessoian T."/>
            <person name="Stajich J.E."/>
        </authorList>
    </citation>
    <scope>NUCLEOTIDE SEQUENCE</scope>
    <source>
        <strain evidence="7">TK_35</strain>
    </source>
</reference>
<organism evidence="7 8">
    <name type="scientific">Knufia peltigerae</name>
    <dbReference type="NCBI Taxonomy" id="1002370"/>
    <lineage>
        <taxon>Eukaryota</taxon>
        <taxon>Fungi</taxon>
        <taxon>Dikarya</taxon>
        <taxon>Ascomycota</taxon>
        <taxon>Pezizomycotina</taxon>
        <taxon>Eurotiomycetes</taxon>
        <taxon>Chaetothyriomycetidae</taxon>
        <taxon>Chaetothyriales</taxon>
        <taxon>Trichomeriaceae</taxon>
        <taxon>Knufia</taxon>
    </lineage>
</organism>
<dbReference type="SUPFAM" id="SSF51905">
    <property type="entry name" value="FAD/NAD(P)-binding domain"/>
    <property type="match status" value="1"/>
</dbReference>
<evidence type="ECO:0000256" key="1">
    <source>
        <dbReference type="ARBA" id="ARBA00001974"/>
    </source>
</evidence>
<keyword evidence="3" id="KW-0285">Flavoprotein</keyword>
<dbReference type="PANTHER" id="PTHR10961">
    <property type="entry name" value="PEROXISOMAL SARCOSINE OXIDASE"/>
    <property type="match status" value="1"/>
</dbReference>
<dbReference type="InterPro" id="IPR006076">
    <property type="entry name" value="FAD-dep_OxRdtase"/>
</dbReference>
<dbReference type="Pfam" id="PF01266">
    <property type="entry name" value="DAO"/>
    <property type="match status" value="1"/>
</dbReference>
<dbReference type="InterPro" id="IPR036188">
    <property type="entry name" value="FAD/NAD-bd_sf"/>
</dbReference>
<comment type="similarity">
    <text evidence="2">Belongs to the MSOX/MTOX family.</text>
</comment>
<gene>
    <name evidence="7" type="ORF">H2204_006786</name>
</gene>
<evidence type="ECO:0000313" key="7">
    <source>
        <dbReference type="EMBL" id="KAJ9633580.1"/>
    </source>
</evidence>
<keyword evidence="8" id="KW-1185">Reference proteome</keyword>
<sequence>MAHSDQNSPMLVLGAGTFGLSTALHLHRAGYTDITIFERAESIPSQYSAAYDLNKIVRAEYENTFYTDLALKAIKEWKTPLFAPYYHETGYIVACSGRAPEKAKKSLSTALSSISKHAVFASGIEPLKGGDAFRKFAWQLDGPMAGYTGYYNRLAGYGHSGNALKGVAEYLTSRGVRFVTGERRGRVAELIYEGYGKSRRCVGVRTVAGTKYQAAKVICALGSFGAALIPDLGKFAVARCWSVAHVQLTEKECDLLRGLPVVNVRDLGFFFEPDPATKLFKLCPLGAGYSNTDADGISLPPSEHSSETSFSDWIPKADEVKLRTLLHEMLPWMADRPFVDKKLCWFSDSKDSEYCIDFVPDTNESLVVISGDSGHGFKMMPIMGSWVVELLRKGRQERELWRWRSEDVASPHRKWGTAVSWRVGEAKELEDVAHEDRARLGARL</sequence>
<accession>A0AA39CW77</accession>
<dbReference type="GO" id="GO:0051698">
    <property type="term" value="F:saccharopine oxidase activity"/>
    <property type="evidence" value="ECO:0007669"/>
    <property type="project" value="TreeGrafter"/>
</dbReference>
<protein>
    <recommendedName>
        <fullName evidence="6">FAD dependent oxidoreductase domain-containing protein</fullName>
    </recommendedName>
</protein>
<comment type="caution">
    <text evidence="7">The sequence shown here is derived from an EMBL/GenBank/DDBJ whole genome shotgun (WGS) entry which is preliminary data.</text>
</comment>